<dbReference type="EMBL" id="MN739044">
    <property type="protein sequence ID" value="QHS85535.1"/>
    <property type="molecule type" value="Genomic_DNA"/>
</dbReference>
<evidence type="ECO:0000313" key="3">
    <source>
        <dbReference type="EMBL" id="QHS85535.1"/>
    </source>
</evidence>
<dbReference type="AlphaFoldDB" id="A0A6C0AZZ9"/>
<evidence type="ECO:0000259" key="2">
    <source>
        <dbReference type="Pfam" id="PF21722"/>
    </source>
</evidence>
<feature type="compositionally biased region" description="Gly residues" evidence="1">
    <location>
        <begin position="76"/>
        <end position="98"/>
    </location>
</feature>
<organism evidence="3">
    <name type="scientific">viral metagenome</name>
    <dbReference type="NCBI Taxonomy" id="1070528"/>
    <lineage>
        <taxon>unclassified sequences</taxon>
        <taxon>metagenomes</taxon>
        <taxon>organismal metagenomes</taxon>
    </lineage>
</organism>
<dbReference type="InterPro" id="IPR049304">
    <property type="entry name" value="Gly_rich_dom"/>
</dbReference>
<proteinExistence type="predicted"/>
<feature type="region of interest" description="Disordered" evidence="1">
    <location>
        <begin position="74"/>
        <end position="102"/>
    </location>
</feature>
<accession>A0A6C0AZZ9</accession>
<feature type="domain" description="Glycine-rich" evidence="2">
    <location>
        <begin position="103"/>
        <end position="308"/>
    </location>
</feature>
<feature type="region of interest" description="Disordered" evidence="1">
    <location>
        <begin position="279"/>
        <end position="305"/>
    </location>
</feature>
<sequence>MTSPYNISRTVTTGVTSCSVSEIFVSGNVSQSPDYQGFKNFMAYNGTVSKQSACGYTKNSNDIGPNLSAFFIETFGGQGDGGGDPGSPGGTPNGGNSGSQGNNGTITYTIPFWCTKMAVLLIGGGGGGGGGGQTSQSYNTGGTGGGGGGGGFSYKVYESTGSYPFTPGETTITIIAGGGGGGGQGGFRDGGHWAGSAGSNGIESSFTFENHGTVLYANGGYNGTGGAGEPGGGNTNNGTQGAGGNGYPYNGQPPQDTQYITTGGDSGYTTNNGMYPSDISSAYGHGGKGGDGHGPGGGSSASPGGNGGYARVYFFL</sequence>
<protein>
    <recommendedName>
        <fullName evidence="2">Glycine-rich domain-containing protein</fullName>
    </recommendedName>
</protein>
<name>A0A6C0AZZ9_9ZZZZ</name>
<reference evidence="3" key="1">
    <citation type="journal article" date="2020" name="Nature">
        <title>Giant virus diversity and host interactions through global metagenomics.</title>
        <authorList>
            <person name="Schulz F."/>
            <person name="Roux S."/>
            <person name="Paez-Espino D."/>
            <person name="Jungbluth S."/>
            <person name="Walsh D.A."/>
            <person name="Denef V.J."/>
            <person name="McMahon K.D."/>
            <person name="Konstantinidis K.T."/>
            <person name="Eloe-Fadrosh E.A."/>
            <person name="Kyrpides N.C."/>
            <person name="Woyke T."/>
        </authorList>
    </citation>
    <scope>NUCLEOTIDE SEQUENCE</scope>
    <source>
        <strain evidence="3">GVMAG-M-3300009182-78</strain>
    </source>
</reference>
<dbReference type="Pfam" id="PF21722">
    <property type="entry name" value="Gly_rich_2"/>
    <property type="match status" value="1"/>
</dbReference>
<feature type="compositionally biased region" description="Gly residues" evidence="1">
    <location>
        <begin position="284"/>
        <end position="305"/>
    </location>
</feature>
<evidence type="ECO:0000256" key="1">
    <source>
        <dbReference type="SAM" id="MobiDB-lite"/>
    </source>
</evidence>
<feature type="region of interest" description="Disordered" evidence="1">
    <location>
        <begin position="227"/>
        <end position="246"/>
    </location>
</feature>